<keyword evidence="3" id="KW-1185">Reference proteome</keyword>
<accession>A0ABP8KU59</accession>
<reference evidence="3" key="1">
    <citation type="journal article" date="2019" name="Int. J. Syst. Evol. Microbiol.">
        <title>The Global Catalogue of Microorganisms (GCM) 10K type strain sequencing project: providing services to taxonomists for standard genome sequencing and annotation.</title>
        <authorList>
            <consortium name="The Broad Institute Genomics Platform"/>
            <consortium name="The Broad Institute Genome Sequencing Center for Infectious Disease"/>
            <person name="Wu L."/>
            <person name="Ma J."/>
        </authorList>
    </citation>
    <scope>NUCLEOTIDE SEQUENCE [LARGE SCALE GENOMIC DNA]</scope>
    <source>
        <strain evidence="3">JCM 17925</strain>
    </source>
</reference>
<feature type="chain" id="PRO_5045510912" evidence="1">
    <location>
        <begin position="22"/>
        <end position="591"/>
    </location>
</feature>
<keyword evidence="1" id="KW-0732">Signal</keyword>
<sequence length="591" mass="67764">MHRLILAISLLVSLMMYTSCTNQPTERNPELAAFFDTYFEERLKLFPLEATTQGDNRYNDQLPNDISAEFIANTRQFFTNNLQQLQTFDRERLSDEDKVSYDIFKREMEVQLEGLKFHQEYIPFQQFWGLPLTFGQLGSGAGAQPFKTVKDYEDWLKRVSAFKAWGDTAIANMRQGLATNLVLPASLVVKMIPQMNELVVNEPVQSLFYGPIKTMPADFSPEEKNRLTAAYKKAIQEDIVPTYRKLSDFLKNEYLPKARASSGIDMVPQGSALYTYLVKTWTTTDKTPEEIYQTGLTEVARIRSEMEKVKQQVGFTGTLDEFFTHLKNDPKFYPYKTPEDVLDAFRSIQAKIEPNLKTMFTKTPKTPFEIRQTEKFREASASAEYNQGSADGSRPGIFYVPIPDAAKFNITSGMESLFLHEAIPGHHYQISLQQENTNLPKFQRFSWYGAYGEGWALYCESLGIELGLYTDPYQYMGALGDEMHRAVRLVVDVGLHAKKMTREQAIKYMMDNEPISEDGATAEIERYMAIPGQALSYKIGALKIRELRSKYEQQLGNKFSLAAFHDEFLKDGCMPLDVLERKMDAWAERVK</sequence>
<dbReference type="PANTHER" id="PTHR33361">
    <property type="entry name" value="GLR0591 PROTEIN"/>
    <property type="match status" value="1"/>
</dbReference>
<dbReference type="Pfam" id="PF05960">
    <property type="entry name" value="DUF885"/>
    <property type="match status" value="1"/>
</dbReference>
<comment type="caution">
    <text evidence="2">The sequence shown here is derived from an EMBL/GenBank/DDBJ whole genome shotgun (WGS) entry which is preliminary data.</text>
</comment>
<proteinExistence type="predicted"/>
<feature type="signal peptide" evidence="1">
    <location>
        <begin position="1"/>
        <end position="21"/>
    </location>
</feature>
<name>A0ABP8KU59_9BACT</name>
<dbReference type="InterPro" id="IPR010281">
    <property type="entry name" value="DUF885"/>
</dbReference>
<evidence type="ECO:0000256" key="1">
    <source>
        <dbReference type="SAM" id="SignalP"/>
    </source>
</evidence>
<evidence type="ECO:0000313" key="2">
    <source>
        <dbReference type="EMBL" id="GAA4415952.1"/>
    </source>
</evidence>
<dbReference type="PANTHER" id="PTHR33361:SF16">
    <property type="entry name" value="DUF885 DOMAIN-CONTAINING PROTEIN"/>
    <property type="match status" value="1"/>
</dbReference>
<dbReference type="EMBL" id="BAABHB010000013">
    <property type="protein sequence ID" value="GAA4415952.1"/>
    <property type="molecule type" value="Genomic_DNA"/>
</dbReference>
<dbReference type="Proteomes" id="UP001500936">
    <property type="component" value="Unassembled WGS sequence"/>
</dbReference>
<dbReference type="RefSeq" id="WP_345270491.1">
    <property type="nucleotide sequence ID" value="NZ_BAABHB010000013.1"/>
</dbReference>
<organism evidence="2 3">
    <name type="scientific">Nibrella viscosa</name>
    <dbReference type="NCBI Taxonomy" id="1084524"/>
    <lineage>
        <taxon>Bacteria</taxon>
        <taxon>Pseudomonadati</taxon>
        <taxon>Bacteroidota</taxon>
        <taxon>Cytophagia</taxon>
        <taxon>Cytophagales</taxon>
        <taxon>Spirosomataceae</taxon>
        <taxon>Nibrella</taxon>
    </lineage>
</organism>
<gene>
    <name evidence="2" type="ORF">GCM10023187_46930</name>
</gene>
<evidence type="ECO:0000313" key="3">
    <source>
        <dbReference type="Proteomes" id="UP001500936"/>
    </source>
</evidence>
<protein>
    <submittedName>
        <fullName evidence="2">DUF885 domain-containing protein</fullName>
    </submittedName>
</protein>